<dbReference type="GO" id="GO:0046872">
    <property type="term" value="F:metal ion binding"/>
    <property type="evidence" value="ECO:0007669"/>
    <property type="project" value="UniProtKB-KW"/>
</dbReference>
<keyword evidence="11" id="KW-0501">Molybdenum cofactor biosynthesis</keyword>
<dbReference type="GO" id="GO:0005525">
    <property type="term" value="F:GTP binding"/>
    <property type="evidence" value="ECO:0007669"/>
    <property type="project" value="UniProtKB-KW"/>
</dbReference>
<keyword evidence="8" id="KW-0408">Iron</keyword>
<dbReference type="SFLD" id="SFLDG01386">
    <property type="entry name" value="main_SPASM_domain-containing"/>
    <property type="match status" value="1"/>
</dbReference>
<dbReference type="PANTHER" id="PTHR22960">
    <property type="entry name" value="MOLYBDOPTERIN COFACTOR SYNTHESIS PROTEIN A"/>
    <property type="match status" value="1"/>
</dbReference>
<dbReference type="InterPro" id="IPR040064">
    <property type="entry name" value="MoaA-like"/>
</dbReference>
<dbReference type="InterPro" id="IPR013785">
    <property type="entry name" value="Aldolase_TIM"/>
</dbReference>
<dbReference type="PROSITE" id="PS01305">
    <property type="entry name" value="MOAA_NIFB_PQQE"/>
    <property type="match status" value="1"/>
</dbReference>
<evidence type="ECO:0000256" key="11">
    <source>
        <dbReference type="ARBA" id="ARBA00023150"/>
    </source>
</evidence>
<name>A0AAX4PH75_9CHLO</name>
<keyword evidence="4" id="KW-0004">4Fe-4S</keyword>
<keyword evidence="7" id="KW-0547">Nucleotide-binding</keyword>
<evidence type="ECO:0000259" key="14">
    <source>
        <dbReference type="PROSITE" id="PS51918"/>
    </source>
</evidence>
<evidence type="ECO:0000256" key="3">
    <source>
        <dbReference type="ARBA" id="ARBA00012167"/>
    </source>
</evidence>
<keyword evidence="10" id="KW-0342">GTP-binding</keyword>
<dbReference type="EMBL" id="CP151511">
    <property type="protein sequence ID" value="WZN65312.1"/>
    <property type="molecule type" value="Genomic_DNA"/>
</dbReference>
<evidence type="ECO:0000313" key="16">
    <source>
        <dbReference type="Proteomes" id="UP001472866"/>
    </source>
</evidence>
<dbReference type="GO" id="GO:0006777">
    <property type="term" value="P:Mo-molybdopterin cofactor biosynthetic process"/>
    <property type="evidence" value="ECO:0007669"/>
    <property type="project" value="UniProtKB-KW"/>
</dbReference>
<dbReference type="InterPro" id="IPR050105">
    <property type="entry name" value="MoCo_biosynth_MoaA/MoaC"/>
</dbReference>
<dbReference type="InterPro" id="IPR006638">
    <property type="entry name" value="Elp3/MiaA/NifB-like_rSAM"/>
</dbReference>
<evidence type="ECO:0000256" key="7">
    <source>
        <dbReference type="ARBA" id="ARBA00022741"/>
    </source>
</evidence>
<comment type="pathway">
    <text evidence="2">Cofactor biosynthesis; molybdopterin biosynthesis.</text>
</comment>
<dbReference type="AlphaFoldDB" id="A0AAX4PH75"/>
<evidence type="ECO:0000256" key="12">
    <source>
        <dbReference type="ARBA" id="ARBA00023239"/>
    </source>
</evidence>
<protein>
    <recommendedName>
        <fullName evidence="3">GTP 3',8-cyclase</fullName>
        <ecNumber evidence="3">4.1.99.22</ecNumber>
    </recommendedName>
</protein>
<evidence type="ECO:0000313" key="15">
    <source>
        <dbReference type="EMBL" id="WZN65312.1"/>
    </source>
</evidence>
<dbReference type="InterPro" id="IPR010505">
    <property type="entry name" value="MoaA_twitch"/>
</dbReference>
<dbReference type="GO" id="GO:0061799">
    <property type="term" value="F:cyclic pyranopterin monophosphate synthase activity"/>
    <property type="evidence" value="ECO:0007669"/>
    <property type="project" value="TreeGrafter"/>
</dbReference>
<keyword evidence="12" id="KW-0456">Lyase</keyword>
<keyword evidence="5" id="KW-0949">S-adenosyl-L-methionine</keyword>
<dbReference type="NCBIfam" id="TIGR02666">
    <property type="entry name" value="moaA"/>
    <property type="match status" value="1"/>
</dbReference>
<evidence type="ECO:0000256" key="9">
    <source>
        <dbReference type="ARBA" id="ARBA00023014"/>
    </source>
</evidence>
<feature type="domain" description="Radical SAM core" evidence="14">
    <location>
        <begin position="90"/>
        <end position="315"/>
    </location>
</feature>
<dbReference type="SFLD" id="SFLDG01067">
    <property type="entry name" value="SPASM/twitch_domain_containing"/>
    <property type="match status" value="1"/>
</dbReference>
<dbReference type="CDD" id="cd01335">
    <property type="entry name" value="Radical_SAM"/>
    <property type="match status" value="1"/>
</dbReference>
<keyword evidence="6" id="KW-0479">Metal-binding</keyword>
<evidence type="ECO:0000256" key="8">
    <source>
        <dbReference type="ARBA" id="ARBA00023004"/>
    </source>
</evidence>
<dbReference type="Pfam" id="PF04055">
    <property type="entry name" value="Radical_SAM"/>
    <property type="match status" value="1"/>
</dbReference>
<evidence type="ECO:0000256" key="1">
    <source>
        <dbReference type="ARBA" id="ARBA00001966"/>
    </source>
</evidence>
<dbReference type="GO" id="GO:0061798">
    <property type="term" value="F:GTP 3',8'-cyclase activity"/>
    <property type="evidence" value="ECO:0007669"/>
    <property type="project" value="UniProtKB-EC"/>
</dbReference>
<dbReference type="PROSITE" id="PS51918">
    <property type="entry name" value="RADICAL_SAM"/>
    <property type="match status" value="1"/>
</dbReference>
<dbReference type="Gene3D" id="3.20.20.70">
    <property type="entry name" value="Aldolase class I"/>
    <property type="match status" value="1"/>
</dbReference>
<dbReference type="SFLD" id="SFLDS00029">
    <property type="entry name" value="Radical_SAM"/>
    <property type="match status" value="1"/>
</dbReference>
<evidence type="ECO:0000256" key="2">
    <source>
        <dbReference type="ARBA" id="ARBA00005046"/>
    </source>
</evidence>
<dbReference type="HAMAP" id="MF_01225_B">
    <property type="entry name" value="MoaA_B"/>
    <property type="match status" value="1"/>
</dbReference>
<accession>A0AAX4PH75</accession>
<sequence length="413" mass="45579">MSAGLRCGWGATGLLRRWLARDGTAWGARAHSSCGQADEASFSGGEGDDDGRRRAERLREMEEAGMILSPSLPPEPRPTAPVNEESLTDLFSRRHTYLRISLTERCNLRCRYCMPAEGVPLTPSSGLMTASETSRLASLFVSMGVNKIRLTGGEPTLRRDLVEIVGGLSALEGVDQVGMTSNGIVLGRHLRDLRGAGLTHLNVSLDTLREERFERMTRRSGKGLRKVLAAVDDALGLGFQKVKLNVVVMKGENEDEVLDFVELARDRPLNVRFIEWMPFDGNVWSREKMEPYAETRARIEEAVGPMAPTTRGRGEVAKDFRPEGFAGEVSFVTSMTEHFCDSCNRIRLMADGNFKVCLFGNDEMDLLGPLRRGYSDGEIAHLIAGAVRGKKARHAGMFELSRAPNRHMVRIGG</sequence>
<reference evidence="15 16" key="1">
    <citation type="submission" date="2024-03" db="EMBL/GenBank/DDBJ databases">
        <title>Complete genome sequence of the green alga Chloropicon roscoffensis RCC1871.</title>
        <authorList>
            <person name="Lemieux C."/>
            <person name="Pombert J.-F."/>
            <person name="Otis C."/>
            <person name="Turmel M."/>
        </authorList>
    </citation>
    <scope>NUCLEOTIDE SEQUENCE [LARGE SCALE GENOMIC DNA]</scope>
    <source>
        <strain evidence="15 16">RCC1871</strain>
    </source>
</reference>
<evidence type="ECO:0000256" key="4">
    <source>
        <dbReference type="ARBA" id="ARBA00022485"/>
    </source>
</evidence>
<gene>
    <name evidence="15" type="ORF">HKI87_11g68690</name>
</gene>
<dbReference type="InterPro" id="IPR013483">
    <property type="entry name" value="MoaA"/>
</dbReference>
<organism evidence="15 16">
    <name type="scientific">Chloropicon roscoffensis</name>
    <dbReference type="NCBI Taxonomy" id="1461544"/>
    <lineage>
        <taxon>Eukaryota</taxon>
        <taxon>Viridiplantae</taxon>
        <taxon>Chlorophyta</taxon>
        <taxon>Chloropicophyceae</taxon>
        <taxon>Chloropicales</taxon>
        <taxon>Chloropicaceae</taxon>
        <taxon>Chloropicon</taxon>
    </lineage>
</organism>
<evidence type="ECO:0000256" key="10">
    <source>
        <dbReference type="ARBA" id="ARBA00023134"/>
    </source>
</evidence>
<dbReference type="InterPro" id="IPR000385">
    <property type="entry name" value="MoaA_NifB_PqqE_Fe-S-bd_CS"/>
</dbReference>
<evidence type="ECO:0000256" key="13">
    <source>
        <dbReference type="ARBA" id="ARBA00048697"/>
    </source>
</evidence>
<dbReference type="InterPro" id="IPR007197">
    <property type="entry name" value="rSAM"/>
</dbReference>
<dbReference type="SMART" id="SM00729">
    <property type="entry name" value="Elp3"/>
    <property type="match status" value="1"/>
</dbReference>
<evidence type="ECO:0000256" key="6">
    <source>
        <dbReference type="ARBA" id="ARBA00022723"/>
    </source>
</evidence>
<dbReference type="EC" id="4.1.99.22" evidence="3"/>
<comment type="catalytic activity">
    <reaction evidence="13">
        <text>GTP + AH2 + S-adenosyl-L-methionine = (8S)-3',8-cyclo-7,8-dihydroguanosine 5'-triphosphate + 5'-deoxyadenosine + L-methionine + A + H(+)</text>
        <dbReference type="Rhea" id="RHEA:49576"/>
        <dbReference type="ChEBI" id="CHEBI:13193"/>
        <dbReference type="ChEBI" id="CHEBI:15378"/>
        <dbReference type="ChEBI" id="CHEBI:17319"/>
        <dbReference type="ChEBI" id="CHEBI:17499"/>
        <dbReference type="ChEBI" id="CHEBI:37565"/>
        <dbReference type="ChEBI" id="CHEBI:57844"/>
        <dbReference type="ChEBI" id="CHEBI:59789"/>
        <dbReference type="ChEBI" id="CHEBI:131766"/>
        <dbReference type="EC" id="4.1.99.22"/>
    </reaction>
</comment>
<evidence type="ECO:0000256" key="5">
    <source>
        <dbReference type="ARBA" id="ARBA00022691"/>
    </source>
</evidence>
<dbReference type="CDD" id="cd21117">
    <property type="entry name" value="Twitch_MoaA"/>
    <property type="match status" value="1"/>
</dbReference>
<dbReference type="SUPFAM" id="SSF102114">
    <property type="entry name" value="Radical SAM enzymes"/>
    <property type="match status" value="1"/>
</dbReference>
<dbReference type="Proteomes" id="UP001472866">
    <property type="component" value="Chromosome 11"/>
</dbReference>
<dbReference type="PANTHER" id="PTHR22960:SF0">
    <property type="entry name" value="MOLYBDENUM COFACTOR BIOSYNTHESIS PROTEIN 1"/>
    <property type="match status" value="1"/>
</dbReference>
<keyword evidence="16" id="KW-1185">Reference proteome</keyword>
<comment type="cofactor">
    <cofactor evidence="1">
        <name>[4Fe-4S] cluster</name>
        <dbReference type="ChEBI" id="CHEBI:49883"/>
    </cofactor>
</comment>
<dbReference type="SFLD" id="SFLDG01383">
    <property type="entry name" value="cyclic_pyranopterin_phosphate"/>
    <property type="match status" value="1"/>
</dbReference>
<keyword evidence="9" id="KW-0411">Iron-sulfur</keyword>
<dbReference type="Pfam" id="PF06463">
    <property type="entry name" value="Mob_synth_C"/>
    <property type="match status" value="1"/>
</dbReference>
<dbReference type="GO" id="GO:0051539">
    <property type="term" value="F:4 iron, 4 sulfur cluster binding"/>
    <property type="evidence" value="ECO:0007669"/>
    <property type="project" value="UniProtKB-KW"/>
</dbReference>
<dbReference type="InterPro" id="IPR058240">
    <property type="entry name" value="rSAM_sf"/>
</dbReference>
<proteinExistence type="inferred from homology"/>